<accession>A0ABQ1QET5</accession>
<dbReference type="EMBL" id="BMIN01000019">
    <property type="protein sequence ID" value="GGD23725.1"/>
    <property type="molecule type" value="Genomic_DNA"/>
</dbReference>
<keyword evidence="2" id="KW-1185">Reference proteome</keyword>
<proteinExistence type="predicted"/>
<reference evidence="2" key="1">
    <citation type="journal article" date="2019" name="Int. J. Syst. Evol. Microbiol.">
        <title>The Global Catalogue of Microorganisms (GCM) 10K type strain sequencing project: providing services to taxonomists for standard genome sequencing and annotation.</title>
        <authorList>
            <consortium name="The Broad Institute Genomics Platform"/>
            <consortium name="The Broad Institute Genome Sequencing Center for Infectious Disease"/>
            <person name="Wu L."/>
            <person name="Ma J."/>
        </authorList>
    </citation>
    <scope>NUCLEOTIDE SEQUENCE [LARGE SCALE GENOMIC DNA]</scope>
    <source>
        <strain evidence="2">CGMCC 1.15353</strain>
    </source>
</reference>
<organism evidence="1 2">
    <name type="scientific">Pontibacillus salipaludis</name>
    <dbReference type="NCBI Taxonomy" id="1697394"/>
    <lineage>
        <taxon>Bacteria</taxon>
        <taxon>Bacillati</taxon>
        <taxon>Bacillota</taxon>
        <taxon>Bacilli</taxon>
        <taxon>Bacillales</taxon>
        <taxon>Bacillaceae</taxon>
        <taxon>Pontibacillus</taxon>
    </lineage>
</organism>
<evidence type="ECO:0000313" key="1">
    <source>
        <dbReference type="EMBL" id="GGD23725.1"/>
    </source>
</evidence>
<evidence type="ECO:0008006" key="3">
    <source>
        <dbReference type="Google" id="ProtNLM"/>
    </source>
</evidence>
<name>A0ABQ1QET5_9BACI</name>
<dbReference type="Proteomes" id="UP000642571">
    <property type="component" value="Unassembled WGS sequence"/>
</dbReference>
<protein>
    <recommendedName>
        <fullName evidence="3">Transposase</fullName>
    </recommendedName>
</protein>
<gene>
    <name evidence="1" type="ORF">GCM10011389_34320</name>
</gene>
<comment type="caution">
    <text evidence="1">The sequence shown here is derived from an EMBL/GenBank/DDBJ whole genome shotgun (WGS) entry which is preliminary data.</text>
</comment>
<sequence>MNIRVFMYSIVHNAKQRVSTLFKKNINKSKLKEWALEKLTFLWESIVTRIESVGTEVELT</sequence>
<evidence type="ECO:0000313" key="2">
    <source>
        <dbReference type="Proteomes" id="UP000642571"/>
    </source>
</evidence>